<evidence type="ECO:0000313" key="2">
    <source>
        <dbReference type="Proteomes" id="UP000647235"/>
    </source>
</evidence>
<comment type="caution">
    <text evidence="1">The sequence shown here is derived from an EMBL/GenBank/DDBJ whole genome shotgun (WGS) entry which is preliminary data.</text>
</comment>
<dbReference type="RefSeq" id="WP_186856199.1">
    <property type="nucleotide sequence ID" value="NZ_JACOOY010000022.1"/>
</dbReference>
<dbReference type="EMBL" id="JACOOY010000022">
    <property type="protein sequence ID" value="MBC5666229.1"/>
    <property type="molecule type" value="Genomic_DNA"/>
</dbReference>
<protein>
    <recommendedName>
        <fullName evidence="3">Ribbon-helix-helix protein CopG domain-containing protein</fullName>
    </recommendedName>
</protein>
<gene>
    <name evidence="1" type="ORF">H8S07_13410</name>
</gene>
<reference evidence="1 2" key="1">
    <citation type="submission" date="2020-08" db="EMBL/GenBank/DDBJ databases">
        <title>Genome public.</title>
        <authorList>
            <person name="Liu C."/>
            <person name="Sun Q."/>
        </authorList>
    </citation>
    <scope>NUCLEOTIDE SEQUENCE [LARGE SCALE GENOMIC DNA]</scope>
    <source>
        <strain evidence="1 2">NSJ-36</strain>
    </source>
</reference>
<dbReference type="Proteomes" id="UP000647235">
    <property type="component" value="Unassembled WGS sequence"/>
</dbReference>
<keyword evidence="2" id="KW-1185">Reference proteome</keyword>
<proteinExistence type="predicted"/>
<sequence>MEKVQTSFYITKEIKDLVKFLSKREEITKTVFYRRAIRNFFSVNSKIDPRVMLTERSNPDYIRRDVLETMIFDEDQISLIEEKAERLGCSKSCVIFQALIDYCALLLTVDASGVEIKETKDYY</sequence>
<organism evidence="1 2">
    <name type="scientific">Dorea hominis</name>
    <dbReference type="NCBI Taxonomy" id="2763040"/>
    <lineage>
        <taxon>Bacteria</taxon>
        <taxon>Bacillati</taxon>
        <taxon>Bacillota</taxon>
        <taxon>Clostridia</taxon>
        <taxon>Lachnospirales</taxon>
        <taxon>Lachnospiraceae</taxon>
        <taxon>Dorea</taxon>
    </lineage>
</organism>
<name>A0ABR7EZT9_9FIRM</name>
<evidence type="ECO:0008006" key="3">
    <source>
        <dbReference type="Google" id="ProtNLM"/>
    </source>
</evidence>
<accession>A0ABR7EZT9</accession>
<evidence type="ECO:0000313" key="1">
    <source>
        <dbReference type="EMBL" id="MBC5666229.1"/>
    </source>
</evidence>